<feature type="transmembrane region" description="Helical" evidence="1">
    <location>
        <begin position="38"/>
        <end position="60"/>
    </location>
</feature>
<accession>A0ABW3Z3A8</accession>
<sequence>MLAIFFTGCVGGTTFSIKWLIHSVAKGKWHLDRRYWRFLVPLIGGVYACVVMTLFGAGLFASQTAAQMGPMPTTASLAFLVGYFSDGVSGLLSNVANAVFGTLEKK</sequence>
<keyword evidence="1" id="KW-1133">Transmembrane helix</keyword>
<organism evidence="2 3">
    <name type="scientific">Methylopila musalis</name>
    <dbReference type="NCBI Taxonomy" id="1134781"/>
    <lineage>
        <taxon>Bacteria</taxon>
        <taxon>Pseudomonadati</taxon>
        <taxon>Pseudomonadota</taxon>
        <taxon>Alphaproteobacteria</taxon>
        <taxon>Hyphomicrobiales</taxon>
        <taxon>Methylopilaceae</taxon>
        <taxon>Methylopila</taxon>
    </lineage>
</organism>
<gene>
    <name evidence="2" type="ORF">ACFQ4O_01915</name>
</gene>
<feature type="transmembrane region" description="Helical" evidence="1">
    <location>
        <begin position="80"/>
        <end position="100"/>
    </location>
</feature>
<evidence type="ECO:0000313" key="3">
    <source>
        <dbReference type="Proteomes" id="UP001597171"/>
    </source>
</evidence>
<keyword evidence="1" id="KW-0812">Transmembrane</keyword>
<reference evidence="3" key="1">
    <citation type="journal article" date="2019" name="Int. J. Syst. Evol. Microbiol.">
        <title>The Global Catalogue of Microorganisms (GCM) 10K type strain sequencing project: providing services to taxonomists for standard genome sequencing and annotation.</title>
        <authorList>
            <consortium name="The Broad Institute Genomics Platform"/>
            <consortium name="The Broad Institute Genome Sequencing Center for Infectious Disease"/>
            <person name="Wu L."/>
            <person name="Ma J."/>
        </authorList>
    </citation>
    <scope>NUCLEOTIDE SEQUENCE [LARGE SCALE GENOMIC DNA]</scope>
    <source>
        <strain evidence="3">CCUG 61696</strain>
    </source>
</reference>
<evidence type="ECO:0000256" key="1">
    <source>
        <dbReference type="SAM" id="Phobius"/>
    </source>
</evidence>
<keyword evidence="3" id="KW-1185">Reference proteome</keyword>
<name>A0ABW3Z3A8_9HYPH</name>
<evidence type="ECO:0000313" key="2">
    <source>
        <dbReference type="EMBL" id="MFD1330748.1"/>
    </source>
</evidence>
<comment type="caution">
    <text evidence="2">The sequence shown here is derived from an EMBL/GenBank/DDBJ whole genome shotgun (WGS) entry which is preliminary data.</text>
</comment>
<keyword evidence="1" id="KW-0472">Membrane</keyword>
<protein>
    <recommendedName>
        <fullName evidence="4">Fluoride ion transporter CrcB</fullName>
    </recommendedName>
</protein>
<dbReference type="Proteomes" id="UP001597171">
    <property type="component" value="Unassembled WGS sequence"/>
</dbReference>
<evidence type="ECO:0008006" key="4">
    <source>
        <dbReference type="Google" id="ProtNLM"/>
    </source>
</evidence>
<proteinExistence type="predicted"/>
<dbReference type="EMBL" id="JBHTMX010000005">
    <property type="protein sequence ID" value="MFD1330748.1"/>
    <property type="molecule type" value="Genomic_DNA"/>
</dbReference>
<dbReference type="RefSeq" id="WP_378773941.1">
    <property type="nucleotide sequence ID" value="NZ_JBHTMX010000005.1"/>
</dbReference>